<protein>
    <submittedName>
        <fullName evidence="1">Uncharacterized protein</fullName>
    </submittedName>
</protein>
<accession>A0A1H9ITR2</accession>
<dbReference type="AlphaFoldDB" id="A0A1H9ITR2"/>
<proteinExistence type="predicted"/>
<evidence type="ECO:0000313" key="1">
    <source>
        <dbReference type="EMBL" id="SEQ77919.1"/>
    </source>
</evidence>
<name>A0A1H9ITR2_9SPIR</name>
<gene>
    <name evidence="1" type="ORF">SAMN04487977_110102</name>
</gene>
<dbReference type="Proteomes" id="UP000182360">
    <property type="component" value="Unassembled WGS sequence"/>
</dbReference>
<reference evidence="1 2" key="1">
    <citation type="submission" date="2016-10" db="EMBL/GenBank/DDBJ databases">
        <authorList>
            <person name="de Groot N.N."/>
        </authorList>
    </citation>
    <scope>NUCLEOTIDE SEQUENCE [LARGE SCALE GENOMIC DNA]</scope>
    <source>
        <strain evidence="1 2">B25</strain>
    </source>
</reference>
<organism evidence="1 2">
    <name type="scientific">Treponema bryantii</name>
    <dbReference type="NCBI Taxonomy" id="163"/>
    <lineage>
        <taxon>Bacteria</taxon>
        <taxon>Pseudomonadati</taxon>
        <taxon>Spirochaetota</taxon>
        <taxon>Spirochaetia</taxon>
        <taxon>Spirochaetales</taxon>
        <taxon>Treponemataceae</taxon>
        <taxon>Treponema</taxon>
    </lineage>
</organism>
<keyword evidence="2" id="KW-1185">Reference proteome</keyword>
<dbReference type="RefSeq" id="WP_074645096.1">
    <property type="nucleotide sequence ID" value="NZ_AP025286.1"/>
</dbReference>
<dbReference type="EMBL" id="FOFU01000010">
    <property type="protein sequence ID" value="SEQ77919.1"/>
    <property type="molecule type" value="Genomic_DNA"/>
</dbReference>
<dbReference type="OrthoDB" id="363241at2"/>
<evidence type="ECO:0000313" key="2">
    <source>
        <dbReference type="Proteomes" id="UP000182360"/>
    </source>
</evidence>
<sequence>MIVTLDEVLDESEKYVRKMAEEKRYGDITVTVTLHDGMPVKLSTAFCEHLARRTLKKFTVQK</sequence>